<feature type="transmembrane region" description="Helical" evidence="1">
    <location>
        <begin position="64"/>
        <end position="84"/>
    </location>
</feature>
<dbReference type="PANTHER" id="PTHR42903">
    <property type="entry name" value="INNER MEMBRANE PROTEIN YCCF"/>
    <property type="match status" value="1"/>
</dbReference>
<feature type="domain" description="Inner membrane component" evidence="2">
    <location>
        <begin position="70"/>
        <end position="120"/>
    </location>
</feature>
<feature type="transmembrane region" description="Helical" evidence="1">
    <location>
        <begin position="90"/>
        <end position="111"/>
    </location>
</feature>
<dbReference type="NCBIfam" id="NF008740">
    <property type="entry name" value="PRK11770.1-2"/>
    <property type="match status" value="1"/>
</dbReference>
<dbReference type="InterPro" id="IPR031308">
    <property type="entry name" value="UCP028777"/>
</dbReference>
<gene>
    <name evidence="3" type="ORF">Dsi01nite_025080</name>
</gene>
<keyword evidence="4" id="KW-1185">Reference proteome</keyword>
<organism evidence="3 4">
    <name type="scientific">Dactylosporangium siamense</name>
    <dbReference type="NCBI Taxonomy" id="685454"/>
    <lineage>
        <taxon>Bacteria</taxon>
        <taxon>Bacillati</taxon>
        <taxon>Actinomycetota</taxon>
        <taxon>Actinomycetes</taxon>
        <taxon>Micromonosporales</taxon>
        <taxon>Micromonosporaceae</taxon>
        <taxon>Dactylosporangium</taxon>
    </lineage>
</organism>
<evidence type="ECO:0000313" key="3">
    <source>
        <dbReference type="EMBL" id="GIG44467.1"/>
    </source>
</evidence>
<dbReference type="PIRSF" id="PIRSF028777">
    <property type="entry name" value="UCP028777"/>
    <property type="match status" value="1"/>
</dbReference>
<proteinExistence type="predicted"/>
<dbReference type="EMBL" id="BONQ01000036">
    <property type="protein sequence ID" value="GIG44467.1"/>
    <property type="molecule type" value="Genomic_DNA"/>
</dbReference>
<name>A0A919PHW8_9ACTN</name>
<evidence type="ECO:0000256" key="1">
    <source>
        <dbReference type="SAM" id="Phobius"/>
    </source>
</evidence>
<protein>
    <recommendedName>
        <fullName evidence="2">Inner membrane component domain-containing protein</fullName>
    </recommendedName>
</protein>
<dbReference type="AlphaFoldDB" id="A0A919PHW8"/>
<comment type="caution">
    <text evidence="3">The sequence shown here is derived from an EMBL/GenBank/DDBJ whole genome shotgun (WGS) entry which is preliminary data.</text>
</comment>
<dbReference type="InterPro" id="IPR005185">
    <property type="entry name" value="YccF"/>
</dbReference>
<dbReference type="Pfam" id="PF03733">
    <property type="entry name" value="YccF"/>
    <property type="match status" value="2"/>
</dbReference>
<keyword evidence="1" id="KW-1133">Transmembrane helix</keyword>
<dbReference type="PANTHER" id="PTHR42903:SF1">
    <property type="entry name" value="INNER MEMBRANE PROTEIN YCCF"/>
    <property type="match status" value="1"/>
</dbReference>
<feature type="transmembrane region" description="Helical" evidence="1">
    <location>
        <begin position="31"/>
        <end position="52"/>
    </location>
</feature>
<dbReference type="RefSeq" id="WP_203846284.1">
    <property type="nucleotide sequence ID" value="NZ_BAAAVW010000001.1"/>
</dbReference>
<dbReference type="GO" id="GO:0005886">
    <property type="term" value="C:plasma membrane"/>
    <property type="evidence" value="ECO:0007669"/>
    <property type="project" value="TreeGrafter"/>
</dbReference>
<feature type="domain" description="Inner membrane component" evidence="2">
    <location>
        <begin position="5"/>
        <end position="56"/>
    </location>
</feature>
<accession>A0A919PHW8</accession>
<reference evidence="3" key="1">
    <citation type="submission" date="2021-01" db="EMBL/GenBank/DDBJ databases">
        <title>Whole genome shotgun sequence of Dactylosporangium siamense NBRC 106093.</title>
        <authorList>
            <person name="Komaki H."/>
            <person name="Tamura T."/>
        </authorList>
    </citation>
    <scope>NUCLEOTIDE SEQUENCE</scope>
    <source>
        <strain evidence="3">NBRC 106093</strain>
    </source>
</reference>
<dbReference type="InterPro" id="IPR052937">
    <property type="entry name" value="Inner_membrane_protein"/>
</dbReference>
<dbReference type="Proteomes" id="UP000660611">
    <property type="component" value="Unassembled WGS sequence"/>
</dbReference>
<evidence type="ECO:0000259" key="2">
    <source>
        <dbReference type="Pfam" id="PF03733"/>
    </source>
</evidence>
<keyword evidence="1" id="KW-0812">Transmembrane</keyword>
<feature type="transmembrane region" description="Helical" evidence="1">
    <location>
        <begin position="7"/>
        <end position="25"/>
    </location>
</feature>
<evidence type="ECO:0000313" key="4">
    <source>
        <dbReference type="Proteomes" id="UP000660611"/>
    </source>
</evidence>
<keyword evidence="1" id="KW-0472">Membrane</keyword>
<sequence length="125" mass="13560">MIRFILNVLWLIFGGGFLLFIGYAFAAVICFVLIITIPFAVASWRLAVYSLWPFGRTLQAKSDAGVATGVANVLWLVLAGWWLALSHITAGIALCVTIIGIPFGIANFKLVPAALWPLGREVVDL</sequence>